<sequence>MGIFLNFMAPPIFFLVLSFLLIPASTHLQSNEQGYISLLLSDKGIDFAKDVLIKRAVSSMIPLQLPDIEKHVKIPVLGKVHVVLSNITINSVIVASSSVETGETGIVLVASGATADLTMNWRYSYKSWIVVISDSGDASVKVKDMEVGLTVGLKEQDGTLNLSLLDCGCYVKDISIKLDGGASWLYQVVVEAFEGPIGSAVENAISKKIKEGISKLDSRLQSLPKQVSVDHVSAMNVTFTDKPVLSNSSIEIDISGLFMARDKVLIPSYYYKGLRASDSSNCPAKMIGISLHENVFNTAAVVYFNAGYMHWTVDRFPNQSLLNTTTWRFIYPQLYKKYPNDEMNLNISLTSPLVIRIVENDLNATIYLDVTINVLDADEVIPVACVSLVISASCSPHILGNKLAGILKLKNFTVSYNWSNIGDLRMHLLWQVAFAVLETSFLPNVNLRLLKGLPLPFLHGFTIKNAEIHYTKSKMMICSNLALT</sequence>
<name>A0ABQ9MQN8_HEVBR</name>
<evidence type="ECO:0000256" key="1">
    <source>
        <dbReference type="ARBA" id="ARBA00023180"/>
    </source>
</evidence>
<dbReference type="InterPro" id="IPR045897">
    <property type="entry name" value="BPI/LBP_pln"/>
</dbReference>
<dbReference type="SUPFAM" id="SSF55394">
    <property type="entry name" value="Bactericidal permeability-increasing protein, BPI"/>
    <property type="match status" value="2"/>
</dbReference>
<keyword evidence="1" id="KW-0325">Glycoprotein</keyword>
<gene>
    <name evidence="4" type="ORF">P3X46_006577</name>
</gene>
<proteinExistence type="predicted"/>
<dbReference type="Proteomes" id="UP001174677">
    <property type="component" value="Chromosome 4"/>
</dbReference>
<accession>A0ABQ9MQN8</accession>
<evidence type="ECO:0000256" key="2">
    <source>
        <dbReference type="SAM" id="SignalP"/>
    </source>
</evidence>
<dbReference type="PANTHER" id="PTHR46801:SF2">
    <property type="entry name" value="LIPOPOLYSACCHARIDE-BINDING PROTEIN"/>
    <property type="match status" value="1"/>
</dbReference>
<keyword evidence="5" id="KW-1185">Reference proteome</keyword>
<evidence type="ECO:0000259" key="3">
    <source>
        <dbReference type="SMART" id="SM00329"/>
    </source>
</evidence>
<dbReference type="EMBL" id="JARPOI010000004">
    <property type="protein sequence ID" value="KAJ9182597.1"/>
    <property type="molecule type" value="Genomic_DNA"/>
</dbReference>
<dbReference type="SMART" id="SM00329">
    <property type="entry name" value="BPI2"/>
    <property type="match status" value="1"/>
</dbReference>
<evidence type="ECO:0000313" key="4">
    <source>
        <dbReference type="EMBL" id="KAJ9182597.1"/>
    </source>
</evidence>
<dbReference type="InterPro" id="IPR030675">
    <property type="entry name" value="BPI/LBP"/>
</dbReference>
<reference evidence="4" key="1">
    <citation type="journal article" date="2023" name="Plant Biotechnol. J.">
        <title>Chromosome-level wild Hevea brasiliensis genome provides new tools for genomic-assisted breeding and valuable loci to elevate rubber yield.</title>
        <authorList>
            <person name="Cheng H."/>
            <person name="Song X."/>
            <person name="Hu Y."/>
            <person name="Wu T."/>
            <person name="Yang Q."/>
            <person name="An Z."/>
            <person name="Feng S."/>
            <person name="Deng Z."/>
            <person name="Wu W."/>
            <person name="Zeng X."/>
            <person name="Tu M."/>
            <person name="Wang X."/>
            <person name="Huang H."/>
        </authorList>
    </citation>
    <scope>NUCLEOTIDE SEQUENCE</scope>
    <source>
        <strain evidence="4">MT/VB/25A 57/8</strain>
    </source>
</reference>
<organism evidence="4 5">
    <name type="scientific">Hevea brasiliensis</name>
    <name type="common">Para rubber tree</name>
    <name type="synonym">Siphonia brasiliensis</name>
    <dbReference type="NCBI Taxonomy" id="3981"/>
    <lineage>
        <taxon>Eukaryota</taxon>
        <taxon>Viridiplantae</taxon>
        <taxon>Streptophyta</taxon>
        <taxon>Embryophyta</taxon>
        <taxon>Tracheophyta</taxon>
        <taxon>Spermatophyta</taxon>
        <taxon>Magnoliopsida</taxon>
        <taxon>eudicotyledons</taxon>
        <taxon>Gunneridae</taxon>
        <taxon>Pentapetalae</taxon>
        <taxon>rosids</taxon>
        <taxon>fabids</taxon>
        <taxon>Malpighiales</taxon>
        <taxon>Euphorbiaceae</taxon>
        <taxon>Crotonoideae</taxon>
        <taxon>Micrandreae</taxon>
        <taxon>Hevea</taxon>
    </lineage>
</organism>
<dbReference type="InterPro" id="IPR017942">
    <property type="entry name" value="Lipid-bd_serum_glycop_N"/>
</dbReference>
<evidence type="ECO:0000313" key="5">
    <source>
        <dbReference type="Proteomes" id="UP001174677"/>
    </source>
</evidence>
<dbReference type="Gene3D" id="3.15.10.10">
    <property type="entry name" value="Bactericidal permeability-increasing protein, domain 1"/>
    <property type="match status" value="1"/>
</dbReference>
<dbReference type="CDD" id="cd00025">
    <property type="entry name" value="BPI1"/>
    <property type="match status" value="1"/>
</dbReference>
<protein>
    <recommendedName>
        <fullName evidence="3">Lipid-binding serum glycoprotein C-terminal domain-containing protein</fullName>
    </recommendedName>
</protein>
<feature type="signal peptide" evidence="2">
    <location>
        <begin position="1"/>
        <end position="26"/>
    </location>
</feature>
<dbReference type="InterPro" id="IPR001124">
    <property type="entry name" value="Lipid-bd_serum_glycop_C"/>
</dbReference>
<dbReference type="Gene3D" id="3.15.20.10">
    <property type="entry name" value="Bactericidal permeability-increasing protein, domain 2"/>
    <property type="match status" value="1"/>
</dbReference>
<dbReference type="PANTHER" id="PTHR46801">
    <property type="entry name" value="OS06G0309200 PROTEIN"/>
    <property type="match status" value="1"/>
</dbReference>
<dbReference type="PIRSF" id="PIRSF002417">
    <property type="entry name" value="Lipid_binding_protein"/>
    <property type="match status" value="1"/>
</dbReference>
<dbReference type="Pfam" id="PF02886">
    <property type="entry name" value="LBP_BPI_CETP_C"/>
    <property type="match status" value="1"/>
</dbReference>
<comment type="caution">
    <text evidence="4">The sequence shown here is derived from an EMBL/GenBank/DDBJ whole genome shotgun (WGS) entry which is preliminary data.</text>
</comment>
<feature type="domain" description="Lipid-binding serum glycoprotein C-terminal" evidence="3">
    <location>
        <begin position="281"/>
        <end position="479"/>
    </location>
</feature>
<dbReference type="Pfam" id="PF01273">
    <property type="entry name" value="LBP_BPI_CETP"/>
    <property type="match status" value="1"/>
</dbReference>
<keyword evidence="2" id="KW-0732">Signal</keyword>
<dbReference type="InterPro" id="IPR017943">
    <property type="entry name" value="Bactericidal_perm-incr_a/b_dom"/>
</dbReference>
<feature type="chain" id="PRO_5046109332" description="Lipid-binding serum glycoprotein C-terminal domain-containing protein" evidence="2">
    <location>
        <begin position="27"/>
        <end position="484"/>
    </location>
</feature>